<feature type="domain" description="LOB" evidence="2">
    <location>
        <begin position="14"/>
        <end position="115"/>
    </location>
</feature>
<reference evidence="3" key="1">
    <citation type="journal article" date="2018" name="Nat. Plants">
        <title>Whole-genome landscape of Medicago truncatula symbiotic genes.</title>
        <authorList>
            <person name="Pecrix Y."/>
            <person name="Gamas P."/>
            <person name="Carrere S."/>
        </authorList>
    </citation>
    <scope>NUCLEOTIDE SEQUENCE</scope>
    <source>
        <tissue evidence="3">Leaves</tissue>
    </source>
</reference>
<comment type="caution">
    <text evidence="3">The sequence shown here is derived from an EMBL/GenBank/DDBJ whole genome shotgun (WGS) entry which is preliminary data.</text>
</comment>
<sequence length="203" mass="23542">MQRNIISNNNGVHQACAACKHQRKKCSENCILAPYFPSNRSREFKAVHKVFGVSNITKFVRNAQEGDRRKVVDSLIWEALSRQKDPINGSYGEYTKVYNEYKRLFDELKMFRDHQNQLVQVQPQGKVRAETPDHNAVDYHHLHHGNHKNGIVDSTTIYNTYCSNYLQDLDSLRTEVVIPNIQQHSQSYYIAGTTNLMIFVKIN</sequence>
<dbReference type="Pfam" id="PF03195">
    <property type="entry name" value="LOB"/>
    <property type="match status" value="1"/>
</dbReference>
<comment type="similarity">
    <text evidence="1">Belongs to the LOB domain-containing protein family.</text>
</comment>
<dbReference type="InterPro" id="IPR004883">
    <property type="entry name" value="LOB"/>
</dbReference>
<evidence type="ECO:0000259" key="2">
    <source>
        <dbReference type="PROSITE" id="PS50891"/>
    </source>
</evidence>
<gene>
    <name evidence="3" type="ORF">MtrunA17_Chr4g0040831</name>
</gene>
<dbReference type="PROSITE" id="PS50891">
    <property type="entry name" value="LOB"/>
    <property type="match status" value="1"/>
</dbReference>
<dbReference type="Proteomes" id="UP000265566">
    <property type="component" value="Chromosome 4"/>
</dbReference>
<dbReference type="PANTHER" id="PTHR31301:SF19">
    <property type="entry name" value="LOB DOMAIN-CONTAINING PROTEIN 2"/>
    <property type="match status" value="1"/>
</dbReference>
<proteinExistence type="inferred from homology"/>
<evidence type="ECO:0000313" key="3">
    <source>
        <dbReference type="EMBL" id="RHN61826.1"/>
    </source>
</evidence>
<protein>
    <submittedName>
        <fullName evidence="3">Putative transcription factor AS2-LOB family</fullName>
    </submittedName>
</protein>
<dbReference type="Gramene" id="rna24326">
    <property type="protein sequence ID" value="RHN61826.1"/>
    <property type="gene ID" value="gene24326"/>
</dbReference>
<accession>A0A396I891</accession>
<dbReference type="GO" id="GO:0001216">
    <property type="term" value="F:DNA-binding transcription activator activity"/>
    <property type="evidence" value="ECO:0007669"/>
    <property type="project" value="EnsemblPlants"/>
</dbReference>
<organism evidence="3">
    <name type="scientific">Medicago truncatula</name>
    <name type="common">Barrel medic</name>
    <name type="synonym">Medicago tribuloides</name>
    <dbReference type="NCBI Taxonomy" id="3880"/>
    <lineage>
        <taxon>Eukaryota</taxon>
        <taxon>Viridiplantae</taxon>
        <taxon>Streptophyta</taxon>
        <taxon>Embryophyta</taxon>
        <taxon>Tracheophyta</taxon>
        <taxon>Spermatophyta</taxon>
        <taxon>Magnoliopsida</taxon>
        <taxon>eudicotyledons</taxon>
        <taxon>Gunneridae</taxon>
        <taxon>Pentapetalae</taxon>
        <taxon>rosids</taxon>
        <taxon>fabids</taxon>
        <taxon>Fabales</taxon>
        <taxon>Fabaceae</taxon>
        <taxon>Papilionoideae</taxon>
        <taxon>50 kb inversion clade</taxon>
        <taxon>NPAAA clade</taxon>
        <taxon>Hologalegina</taxon>
        <taxon>IRL clade</taxon>
        <taxon>Trifolieae</taxon>
        <taxon>Medicago</taxon>
    </lineage>
</organism>
<dbReference type="PANTHER" id="PTHR31301">
    <property type="entry name" value="LOB DOMAIN-CONTAINING PROTEIN 4-RELATED"/>
    <property type="match status" value="1"/>
</dbReference>
<dbReference type="EMBL" id="PSQE01000004">
    <property type="protein sequence ID" value="RHN61826.1"/>
    <property type="molecule type" value="Genomic_DNA"/>
</dbReference>
<name>A0A396I891_MEDTR</name>
<dbReference type="AlphaFoldDB" id="A0A396I891"/>
<evidence type="ECO:0000256" key="1">
    <source>
        <dbReference type="ARBA" id="ARBA00005474"/>
    </source>
</evidence>